<evidence type="ECO:0000256" key="11">
    <source>
        <dbReference type="PROSITE-ProRule" id="PRU01360"/>
    </source>
</evidence>
<evidence type="ECO:0000256" key="2">
    <source>
        <dbReference type="ARBA" id="ARBA00022448"/>
    </source>
</evidence>
<feature type="domain" description="TonB-dependent receptor-like beta-barrel" evidence="13">
    <location>
        <begin position="248"/>
        <end position="661"/>
    </location>
</feature>
<evidence type="ECO:0000256" key="1">
    <source>
        <dbReference type="ARBA" id="ARBA00004571"/>
    </source>
</evidence>
<evidence type="ECO:0000256" key="4">
    <source>
        <dbReference type="ARBA" id="ARBA00022496"/>
    </source>
</evidence>
<dbReference type="InterPro" id="IPR000531">
    <property type="entry name" value="Beta-barrel_TonB"/>
</dbReference>
<keyword evidence="9 11" id="KW-0472">Membrane</keyword>
<dbReference type="PANTHER" id="PTHR32552">
    <property type="entry name" value="FERRICHROME IRON RECEPTOR-RELATED"/>
    <property type="match status" value="1"/>
</dbReference>
<evidence type="ECO:0000256" key="5">
    <source>
        <dbReference type="ARBA" id="ARBA00022692"/>
    </source>
</evidence>
<gene>
    <name evidence="15" type="ORF">HNQ99_003145</name>
</gene>
<evidence type="ECO:0000259" key="14">
    <source>
        <dbReference type="Pfam" id="PF07715"/>
    </source>
</evidence>
<dbReference type="InterPro" id="IPR036942">
    <property type="entry name" value="Beta-barrel_TonB_sf"/>
</dbReference>
<accession>A0A840HZ13</accession>
<keyword evidence="16" id="KW-1185">Reference proteome</keyword>
<dbReference type="EMBL" id="JACHOV010000015">
    <property type="protein sequence ID" value="MBB4642809.1"/>
    <property type="molecule type" value="Genomic_DNA"/>
</dbReference>
<comment type="similarity">
    <text evidence="11 12">Belongs to the TonB-dependent receptor family.</text>
</comment>
<organism evidence="15 16">
    <name type="scientific">Rhizorhapis suberifaciens</name>
    <name type="common">corky root of lettuce</name>
    <dbReference type="NCBI Taxonomy" id="13656"/>
    <lineage>
        <taxon>Bacteria</taxon>
        <taxon>Pseudomonadati</taxon>
        <taxon>Pseudomonadota</taxon>
        <taxon>Alphaproteobacteria</taxon>
        <taxon>Sphingomonadales</taxon>
        <taxon>Sphingomonadaceae</taxon>
        <taxon>Rhizorhapis</taxon>
    </lineage>
</organism>
<dbReference type="CDD" id="cd01347">
    <property type="entry name" value="ligand_gated_channel"/>
    <property type="match status" value="1"/>
</dbReference>
<evidence type="ECO:0000313" key="15">
    <source>
        <dbReference type="EMBL" id="MBB4642809.1"/>
    </source>
</evidence>
<dbReference type="InterPro" id="IPR012910">
    <property type="entry name" value="Plug_dom"/>
</dbReference>
<keyword evidence="4" id="KW-0410">Iron transport</keyword>
<sequence length="697" mass="76887">MGVQDIIVTALKRSESIQDVPATIAAFSQQDVETRQINGLTDLISLVPSMQVGYTYGSNSLALRGISTNLTSGFEDPSVAVHVNGVYQARSHALNLALMDLERVEVLSGPQGTLYGRNATGGVINYILRRPTDEMEAEITGKIGNYESYGLKGHISGPISDTVGFRISGLWDNRDKGFIKNVLPGASKSSFHEEKIVGIRGVLAFQPTDTLQIDLEGSFASTRSSFQPTALGPSLNATRAAQMAGQTFEPRKVAAKFPGRNDSKDYSASATIRWDVSDDVKLTSISAYKKYKNNMDLDLESSPGDLQDVFNQYHSDTYTQELNLNTVMFDDRLNSVFGIFYFHDNAFGATQIFGNPFGGPYAKFFDTDNFLKSRSISFFTDQTLNVTDRLRLLGGVRYNEDKKKTTNRRIPNCLAEIFKDQKFTAWTPKAGLQYDVTDNIMAYGNYQKGFKAGGVALGTCGNDFEPESIKGFEVGLKTQLFDNRVRFNIAGYWYKYGNIQVQKTLGTAGGFTVQNAAESKIKGIEASLDAEIVDRLQLSISGMVQSAKYTDFVNCNNRAFLGACSAADPRPVTDPTRNQDLSGNWLNRAAPYSLNVGLQYTADVAGGELVLRGESYWSGKDGYSEFDAPLLTQSAYSVQNAYLTYTPESEKFTLRLFAKNIANKDYYATAYFNGFTAQDQAVWAEPRTFGAEASYRF</sequence>
<evidence type="ECO:0000256" key="9">
    <source>
        <dbReference type="ARBA" id="ARBA00023136"/>
    </source>
</evidence>
<keyword evidence="5 11" id="KW-0812">Transmembrane</keyword>
<protein>
    <submittedName>
        <fullName evidence="15">Iron complex outermembrane receptor protein</fullName>
    </submittedName>
</protein>
<comment type="caution">
    <text evidence="15">The sequence shown here is derived from an EMBL/GenBank/DDBJ whole genome shotgun (WGS) entry which is preliminary data.</text>
</comment>
<dbReference type="InterPro" id="IPR039426">
    <property type="entry name" value="TonB-dep_rcpt-like"/>
</dbReference>
<evidence type="ECO:0000256" key="6">
    <source>
        <dbReference type="ARBA" id="ARBA00023004"/>
    </source>
</evidence>
<name>A0A840HZ13_9SPHN</name>
<reference evidence="15 16" key="1">
    <citation type="submission" date="2020-08" db="EMBL/GenBank/DDBJ databases">
        <title>Genomic Encyclopedia of Type Strains, Phase IV (KMG-IV): sequencing the most valuable type-strain genomes for metagenomic binning, comparative biology and taxonomic classification.</title>
        <authorList>
            <person name="Goeker M."/>
        </authorList>
    </citation>
    <scope>NUCLEOTIDE SEQUENCE [LARGE SCALE GENOMIC DNA]</scope>
    <source>
        <strain evidence="15 16">DSM 7465</strain>
    </source>
</reference>
<keyword evidence="2 11" id="KW-0813">Transport</keyword>
<proteinExistence type="inferred from homology"/>
<dbReference type="GO" id="GO:0006826">
    <property type="term" value="P:iron ion transport"/>
    <property type="evidence" value="ECO:0007669"/>
    <property type="project" value="UniProtKB-KW"/>
</dbReference>
<keyword evidence="7" id="KW-0406">Ion transport</keyword>
<dbReference type="PANTHER" id="PTHR32552:SF81">
    <property type="entry name" value="TONB-DEPENDENT OUTER MEMBRANE RECEPTOR"/>
    <property type="match status" value="1"/>
</dbReference>
<dbReference type="SUPFAM" id="SSF56935">
    <property type="entry name" value="Porins"/>
    <property type="match status" value="1"/>
</dbReference>
<dbReference type="PROSITE" id="PS52016">
    <property type="entry name" value="TONB_DEPENDENT_REC_3"/>
    <property type="match status" value="1"/>
</dbReference>
<dbReference type="AlphaFoldDB" id="A0A840HZ13"/>
<keyword evidence="8 12" id="KW-0798">TonB box</keyword>
<comment type="subcellular location">
    <subcellularLocation>
        <location evidence="1 11">Cell outer membrane</location>
        <topology evidence="1 11">Multi-pass membrane protein</topology>
    </subcellularLocation>
</comment>
<keyword evidence="10 11" id="KW-0998">Cell outer membrane</keyword>
<evidence type="ECO:0000256" key="12">
    <source>
        <dbReference type="RuleBase" id="RU003357"/>
    </source>
</evidence>
<feature type="domain" description="TonB-dependent receptor plug" evidence="14">
    <location>
        <begin position="17"/>
        <end position="123"/>
    </location>
</feature>
<keyword evidence="3 11" id="KW-1134">Transmembrane beta strand</keyword>
<evidence type="ECO:0000256" key="3">
    <source>
        <dbReference type="ARBA" id="ARBA00022452"/>
    </source>
</evidence>
<dbReference type="GO" id="GO:0009279">
    <property type="term" value="C:cell outer membrane"/>
    <property type="evidence" value="ECO:0007669"/>
    <property type="project" value="UniProtKB-SubCell"/>
</dbReference>
<dbReference type="RefSeq" id="WP_184477223.1">
    <property type="nucleotide sequence ID" value="NZ_JACHOV010000015.1"/>
</dbReference>
<keyword evidence="6" id="KW-0408">Iron</keyword>
<evidence type="ECO:0000256" key="8">
    <source>
        <dbReference type="ARBA" id="ARBA00023077"/>
    </source>
</evidence>
<evidence type="ECO:0000313" key="16">
    <source>
        <dbReference type="Proteomes" id="UP000575068"/>
    </source>
</evidence>
<dbReference type="Gene3D" id="2.40.170.20">
    <property type="entry name" value="TonB-dependent receptor, beta-barrel domain"/>
    <property type="match status" value="1"/>
</dbReference>
<dbReference type="Pfam" id="PF00593">
    <property type="entry name" value="TonB_dep_Rec_b-barrel"/>
    <property type="match status" value="1"/>
</dbReference>
<keyword evidence="15" id="KW-0675">Receptor</keyword>
<evidence type="ECO:0000259" key="13">
    <source>
        <dbReference type="Pfam" id="PF00593"/>
    </source>
</evidence>
<evidence type="ECO:0000256" key="7">
    <source>
        <dbReference type="ARBA" id="ARBA00023065"/>
    </source>
</evidence>
<evidence type="ECO:0000256" key="10">
    <source>
        <dbReference type="ARBA" id="ARBA00023237"/>
    </source>
</evidence>
<dbReference type="Pfam" id="PF07715">
    <property type="entry name" value="Plug"/>
    <property type="match status" value="1"/>
</dbReference>
<dbReference type="Proteomes" id="UP000575068">
    <property type="component" value="Unassembled WGS sequence"/>
</dbReference>